<keyword evidence="6 8" id="KW-1133">Transmembrane helix</keyword>
<feature type="transmembrane region" description="Helical" evidence="8">
    <location>
        <begin position="472"/>
        <end position="494"/>
    </location>
</feature>
<evidence type="ECO:0000259" key="9">
    <source>
        <dbReference type="PROSITE" id="PS51202"/>
    </source>
</evidence>
<keyword evidence="4" id="KW-0633">Potassium transport</keyword>
<dbReference type="GO" id="GO:0015297">
    <property type="term" value="F:antiporter activity"/>
    <property type="evidence" value="ECO:0007669"/>
    <property type="project" value="InterPro"/>
</dbReference>
<feature type="transmembrane region" description="Helical" evidence="8">
    <location>
        <begin position="193"/>
        <end position="216"/>
    </location>
</feature>
<dbReference type="Pfam" id="PF00999">
    <property type="entry name" value="Na_H_Exchanger"/>
    <property type="match status" value="1"/>
</dbReference>
<proteinExistence type="inferred from homology"/>
<keyword evidence="3" id="KW-0813">Transport</keyword>
<feature type="transmembrane region" description="Helical" evidence="8">
    <location>
        <begin position="50"/>
        <end position="68"/>
    </location>
</feature>
<dbReference type="PANTHER" id="PTHR42751">
    <property type="entry name" value="SODIUM/HYDROGEN EXCHANGER FAMILY/TRKA DOMAIN PROTEIN"/>
    <property type="match status" value="1"/>
</dbReference>
<keyword evidence="4" id="KW-0406">Ion transport</keyword>
<evidence type="ECO:0000256" key="8">
    <source>
        <dbReference type="SAM" id="Phobius"/>
    </source>
</evidence>
<evidence type="ECO:0000256" key="1">
    <source>
        <dbReference type="ARBA" id="ARBA00004141"/>
    </source>
</evidence>
<dbReference type="GO" id="GO:0008324">
    <property type="term" value="F:monoatomic cation transmembrane transporter activity"/>
    <property type="evidence" value="ECO:0007669"/>
    <property type="project" value="InterPro"/>
</dbReference>
<reference evidence="10" key="2">
    <citation type="journal article" date="2021" name="PeerJ">
        <title>Extensive microbial diversity within the chicken gut microbiome revealed by metagenomics and culture.</title>
        <authorList>
            <person name="Gilroy R."/>
            <person name="Ravi A."/>
            <person name="Getino M."/>
            <person name="Pursley I."/>
            <person name="Horton D.L."/>
            <person name="Alikhan N.F."/>
            <person name="Baker D."/>
            <person name="Gharbi K."/>
            <person name="Hall N."/>
            <person name="Watson M."/>
            <person name="Adriaenssens E.M."/>
            <person name="Foster-Nyarko E."/>
            <person name="Jarju S."/>
            <person name="Secka A."/>
            <person name="Antonio M."/>
            <person name="Oren A."/>
            <person name="Chaudhuri R.R."/>
            <person name="La Ragione R."/>
            <person name="Hildebrand F."/>
            <person name="Pallen M.J."/>
        </authorList>
    </citation>
    <scope>NUCLEOTIDE SEQUENCE</scope>
    <source>
        <strain evidence="10">17073</strain>
    </source>
</reference>
<feature type="transmembrane region" description="Helical" evidence="8">
    <location>
        <begin position="375"/>
        <end position="396"/>
    </location>
</feature>
<feature type="transmembrane region" description="Helical" evidence="8">
    <location>
        <begin position="342"/>
        <end position="363"/>
    </location>
</feature>
<feature type="transmembrane region" description="Helical" evidence="8">
    <location>
        <begin position="260"/>
        <end position="279"/>
    </location>
</feature>
<dbReference type="GO" id="GO:0006813">
    <property type="term" value="P:potassium ion transport"/>
    <property type="evidence" value="ECO:0007669"/>
    <property type="project" value="UniProtKB-KW"/>
</dbReference>
<dbReference type="PANTHER" id="PTHR42751:SF3">
    <property type="entry name" value="SODIUM_GLUTAMATE SYMPORTER"/>
    <property type="match status" value="1"/>
</dbReference>
<feature type="transmembrane region" description="Helical" evidence="8">
    <location>
        <begin position="160"/>
        <end position="181"/>
    </location>
</feature>
<feature type="transmembrane region" description="Helical" evidence="8">
    <location>
        <begin position="104"/>
        <end position="121"/>
    </location>
</feature>
<dbReference type="EMBL" id="DVMS01000103">
    <property type="protein sequence ID" value="HIU38742.1"/>
    <property type="molecule type" value="Genomic_DNA"/>
</dbReference>
<feature type="transmembrane region" description="Helical" evidence="8">
    <location>
        <begin position="571"/>
        <end position="588"/>
    </location>
</feature>
<dbReference type="Gene3D" id="3.30.70.1450">
    <property type="entry name" value="Regulator of K+ conductance, C-terminal domain"/>
    <property type="match status" value="2"/>
</dbReference>
<sequence>MTAPYDNNHFAEFALLGSSVQNAPVATTAVSAKDILPAASENSSSPDTGLISDLGLILVVAAVTTVLFKRLRQPVVLGYILAGFLVGPHFGYFPTVVDETNIDFWAELGIIFLLFSLGLTFSFKKLANTGGSAVTTALVIVIGMMATGFCAGRIMGFTSVSSLFLGGMLSMSSTTIIMKAFDDLNMRHRKFTSQVLAVLIVEDLFAVVLLVVLSSIAVNNSVSGSELLWSICKLLFFLIFWFLVGVYAIPSFLSRQRKYLTDELLLVFSIGLCFMMVIFSEYSGFSSALGAFVMGSILAGTSAAERISKVVSPVKDLFGAIFFVSVGMMVDPHIIADYTSPILILSLVVIAGMIVFGTFGMLLTGQSLRIAIESGFSLTQIGEFSFIIATLGTSLGVLDAELYPIIVSVSVITTFFTPYFIKFSDPFSKWIERHIPTRLLELLNRYNSSISRNESEVAMLWKKVLGRSLWRIMLYSVLLTAIILISKQVLFPLLTDSMGNTWGKTIATTVTLIIMSPFLLALCYPGTKRWEREKLQSSVRSNAPFIAMRSVRIMIAFGFLLFFLITSYSHTLALTVSIALFLFIAIYFSKSVRKHMRHIESVFIDNLNERELRRSGKNNNLVSDMHLAYINIGSNCPFVGERIADTGFGKKFGINIVSIQRGETNIPIPTGKMRIFPDDTLGIIGTDEQIQQLITVVEQSAESKMPQGQEIDMDFTSITVSEHSPMAGKSIADLRLRENYTAMIVAIEKKDNTFEKPTAGSVIEIGDNVWLVGDKKKLKMLI</sequence>
<feature type="transmembrane region" description="Helical" evidence="8">
    <location>
        <begin position="402"/>
        <end position="421"/>
    </location>
</feature>
<evidence type="ECO:0000256" key="4">
    <source>
        <dbReference type="ARBA" id="ARBA00022538"/>
    </source>
</evidence>
<feature type="transmembrane region" description="Helical" evidence="8">
    <location>
        <begin position="75"/>
        <end position="92"/>
    </location>
</feature>
<gene>
    <name evidence="10" type="ORF">IAD18_03625</name>
</gene>
<dbReference type="Gene3D" id="1.20.1530.20">
    <property type="match status" value="1"/>
</dbReference>
<dbReference type="GO" id="GO:0016020">
    <property type="term" value="C:membrane"/>
    <property type="evidence" value="ECO:0007669"/>
    <property type="project" value="UniProtKB-SubCell"/>
</dbReference>
<dbReference type="AlphaFoldDB" id="A0A9D1LHE6"/>
<evidence type="ECO:0000256" key="5">
    <source>
        <dbReference type="ARBA" id="ARBA00022692"/>
    </source>
</evidence>
<dbReference type="InterPro" id="IPR038770">
    <property type="entry name" value="Na+/solute_symporter_sf"/>
</dbReference>
<evidence type="ECO:0000256" key="2">
    <source>
        <dbReference type="ARBA" id="ARBA00005551"/>
    </source>
</evidence>
<dbReference type="InterPro" id="IPR036721">
    <property type="entry name" value="RCK_C_sf"/>
</dbReference>
<organism evidence="10 11">
    <name type="scientific">Candidatus Limisoma intestinavium</name>
    <dbReference type="NCBI Taxonomy" id="2840856"/>
    <lineage>
        <taxon>Bacteria</taxon>
        <taxon>Pseudomonadati</taxon>
        <taxon>Bacteroidota</taxon>
        <taxon>Bacteroidia</taxon>
        <taxon>Bacteroidales</taxon>
        <taxon>Candidatus Limisoma</taxon>
    </lineage>
</organism>
<keyword evidence="4" id="KW-0630">Potassium</keyword>
<protein>
    <submittedName>
        <fullName evidence="10">Cation:proton antiporter</fullName>
    </submittedName>
</protein>
<evidence type="ECO:0000256" key="3">
    <source>
        <dbReference type="ARBA" id="ARBA00022448"/>
    </source>
</evidence>
<dbReference type="PROSITE" id="PS51202">
    <property type="entry name" value="RCK_C"/>
    <property type="match status" value="2"/>
</dbReference>
<feature type="transmembrane region" description="Helical" evidence="8">
    <location>
        <begin position="133"/>
        <end position="154"/>
    </location>
</feature>
<comment type="similarity">
    <text evidence="2">Belongs to the monovalent cation:proton antiporter 2 (CPA2) transporter (TC 2.A.37) family.</text>
</comment>
<name>A0A9D1LHE6_9BACT</name>
<evidence type="ECO:0000313" key="11">
    <source>
        <dbReference type="Proteomes" id="UP000824076"/>
    </source>
</evidence>
<dbReference type="InterPro" id="IPR006037">
    <property type="entry name" value="RCK_C"/>
</dbReference>
<comment type="subcellular location">
    <subcellularLocation>
        <location evidence="1">Membrane</location>
        <topology evidence="1">Multi-pass membrane protein</topology>
    </subcellularLocation>
</comment>
<comment type="caution">
    <text evidence="10">The sequence shown here is derived from an EMBL/GenBank/DDBJ whole genome shotgun (WGS) entry which is preliminary data.</text>
</comment>
<dbReference type="SUPFAM" id="SSF116726">
    <property type="entry name" value="TrkA C-terminal domain-like"/>
    <property type="match status" value="2"/>
</dbReference>
<accession>A0A9D1LHE6</accession>
<keyword evidence="7 8" id="KW-0472">Membrane</keyword>
<reference evidence="10" key="1">
    <citation type="submission" date="2020-10" db="EMBL/GenBank/DDBJ databases">
        <authorList>
            <person name="Gilroy R."/>
        </authorList>
    </citation>
    <scope>NUCLEOTIDE SEQUENCE</scope>
    <source>
        <strain evidence="10">17073</strain>
    </source>
</reference>
<dbReference type="Pfam" id="PF02080">
    <property type="entry name" value="TrkA_C"/>
    <property type="match status" value="2"/>
</dbReference>
<evidence type="ECO:0000313" key="10">
    <source>
        <dbReference type="EMBL" id="HIU38742.1"/>
    </source>
</evidence>
<feature type="transmembrane region" description="Helical" evidence="8">
    <location>
        <begin position="317"/>
        <end position="336"/>
    </location>
</feature>
<feature type="transmembrane region" description="Helical" evidence="8">
    <location>
        <begin position="285"/>
        <end position="305"/>
    </location>
</feature>
<feature type="domain" description="RCK C-terminal" evidence="9">
    <location>
        <begin position="615"/>
        <end position="699"/>
    </location>
</feature>
<evidence type="ECO:0000256" key="6">
    <source>
        <dbReference type="ARBA" id="ARBA00022989"/>
    </source>
</evidence>
<keyword evidence="5 8" id="KW-0812">Transmembrane</keyword>
<feature type="domain" description="RCK C-terminal" evidence="9">
    <location>
        <begin position="702"/>
        <end position="782"/>
    </location>
</feature>
<dbReference type="GO" id="GO:1902600">
    <property type="term" value="P:proton transmembrane transport"/>
    <property type="evidence" value="ECO:0007669"/>
    <property type="project" value="InterPro"/>
</dbReference>
<dbReference type="InterPro" id="IPR006153">
    <property type="entry name" value="Cation/H_exchanger_TM"/>
</dbReference>
<feature type="transmembrane region" description="Helical" evidence="8">
    <location>
        <begin position="228"/>
        <end position="248"/>
    </location>
</feature>
<feature type="transmembrane region" description="Helical" evidence="8">
    <location>
        <begin position="506"/>
        <end position="525"/>
    </location>
</feature>
<dbReference type="Proteomes" id="UP000824076">
    <property type="component" value="Unassembled WGS sequence"/>
</dbReference>
<feature type="transmembrane region" description="Helical" evidence="8">
    <location>
        <begin position="546"/>
        <end position="565"/>
    </location>
</feature>
<evidence type="ECO:0000256" key="7">
    <source>
        <dbReference type="ARBA" id="ARBA00023136"/>
    </source>
</evidence>